<dbReference type="Proteomes" id="UP000027725">
    <property type="component" value="Unassembled WGS sequence"/>
</dbReference>
<gene>
    <name evidence="7" type="ORF">DL1_14740</name>
</gene>
<dbReference type="SUPFAM" id="SSF52540">
    <property type="entry name" value="P-loop containing nucleoside triphosphate hydrolases"/>
    <property type="match status" value="1"/>
</dbReference>
<evidence type="ECO:0000256" key="2">
    <source>
        <dbReference type="ARBA" id="ARBA00008806"/>
    </source>
</evidence>
<dbReference type="InterPro" id="IPR003688">
    <property type="entry name" value="TraG/VirD4"/>
</dbReference>
<evidence type="ECO:0000313" key="8">
    <source>
        <dbReference type="Proteomes" id="UP000027725"/>
    </source>
</evidence>
<evidence type="ECO:0008006" key="9">
    <source>
        <dbReference type="Google" id="ProtNLM"/>
    </source>
</evidence>
<dbReference type="eggNOG" id="COG3505">
    <property type="taxonomic scope" value="Bacteria"/>
</dbReference>
<organism evidence="7 8">
    <name type="scientific">Thioclava dalianensis</name>
    <dbReference type="NCBI Taxonomy" id="1185766"/>
    <lineage>
        <taxon>Bacteria</taxon>
        <taxon>Pseudomonadati</taxon>
        <taxon>Pseudomonadota</taxon>
        <taxon>Alphaproteobacteria</taxon>
        <taxon>Rhodobacterales</taxon>
        <taxon>Paracoccaceae</taxon>
        <taxon>Thioclava</taxon>
    </lineage>
</organism>
<dbReference type="EMBL" id="JHEH01000045">
    <property type="protein sequence ID" value="KEP68138.1"/>
    <property type="molecule type" value="Genomic_DNA"/>
</dbReference>
<comment type="similarity">
    <text evidence="2">Belongs to the VirD4/TraG family.</text>
</comment>
<evidence type="ECO:0000256" key="3">
    <source>
        <dbReference type="ARBA" id="ARBA00022475"/>
    </source>
</evidence>
<dbReference type="PANTHER" id="PTHR37937">
    <property type="entry name" value="CONJUGATIVE TRANSFER: DNA TRANSPORT"/>
    <property type="match status" value="1"/>
</dbReference>
<dbReference type="Pfam" id="PF02534">
    <property type="entry name" value="T4SS-DNA_transf"/>
    <property type="match status" value="1"/>
</dbReference>
<name>A0A074TGF1_9RHOB</name>
<dbReference type="CDD" id="cd01127">
    <property type="entry name" value="TrwB_TraG_TraD_VirD4"/>
    <property type="match status" value="1"/>
</dbReference>
<feature type="non-terminal residue" evidence="7">
    <location>
        <position position="1"/>
    </location>
</feature>
<protein>
    <recommendedName>
        <fullName evidence="9">Conjugal transfer protein TraG</fullName>
    </recommendedName>
</protein>
<dbReference type="AlphaFoldDB" id="A0A074TGF1"/>
<dbReference type="InterPro" id="IPR051539">
    <property type="entry name" value="T4SS-coupling_protein"/>
</dbReference>
<evidence type="ECO:0000313" key="7">
    <source>
        <dbReference type="EMBL" id="KEP68138.1"/>
    </source>
</evidence>
<evidence type="ECO:0000256" key="5">
    <source>
        <dbReference type="ARBA" id="ARBA00022989"/>
    </source>
</evidence>
<keyword evidence="8" id="KW-1185">Reference proteome</keyword>
<accession>A0A074TGF1</accession>
<keyword evidence="6" id="KW-0472">Membrane</keyword>
<dbReference type="GO" id="GO:0005886">
    <property type="term" value="C:plasma membrane"/>
    <property type="evidence" value="ECO:0007669"/>
    <property type="project" value="UniProtKB-SubCell"/>
</dbReference>
<comment type="caution">
    <text evidence="7">The sequence shown here is derived from an EMBL/GenBank/DDBJ whole genome shotgun (WGS) entry which is preliminary data.</text>
</comment>
<dbReference type="RefSeq" id="WP_038069301.1">
    <property type="nucleotide sequence ID" value="NZ_JHEH01000045.1"/>
</dbReference>
<keyword evidence="4" id="KW-0812">Transmembrane</keyword>
<keyword evidence="5" id="KW-1133">Transmembrane helix</keyword>
<evidence type="ECO:0000256" key="6">
    <source>
        <dbReference type="ARBA" id="ARBA00023136"/>
    </source>
</evidence>
<comment type="subcellular location">
    <subcellularLocation>
        <location evidence="1">Cell membrane</location>
        <topology evidence="1">Multi-pass membrane protein</topology>
    </subcellularLocation>
</comment>
<sequence length="152" mass="17005">TLFLLDEFAALGRLEAVERAMGLMAGYGLQLWPILQDMSQLRDLYGQRASTFVANAGVQQVFGVNDFETAKWLSQTMGQETIGYQTQNFKPGDMPTTGTSITGRDLLTPDEIMQLPPHLQLLRVQGQPTAMVQKLRYYADREFDGLFVPQTA</sequence>
<reference evidence="7 8" key="1">
    <citation type="submission" date="2014-03" db="EMBL/GenBank/DDBJ databases">
        <title>The draft genome sequence of Thioclava dalianensis DLFJ1-1.</title>
        <authorList>
            <person name="Lai Q."/>
            <person name="Shao Z."/>
        </authorList>
    </citation>
    <scope>NUCLEOTIDE SEQUENCE [LARGE SCALE GENOMIC DNA]</scope>
    <source>
        <strain evidence="7 8">DLFJ1-1</strain>
    </source>
</reference>
<dbReference type="InterPro" id="IPR027417">
    <property type="entry name" value="P-loop_NTPase"/>
</dbReference>
<keyword evidence="3" id="KW-1003">Cell membrane</keyword>
<dbReference type="Gene3D" id="3.40.50.300">
    <property type="entry name" value="P-loop containing nucleotide triphosphate hydrolases"/>
    <property type="match status" value="1"/>
</dbReference>
<dbReference type="PANTHER" id="PTHR37937:SF1">
    <property type="entry name" value="CONJUGATIVE TRANSFER: DNA TRANSPORT"/>
    <property type="match status" value="1"/>
</dbReference>
<proteinExistence type="inferred from homology"/>
<evidence type="ECO:0000256" key="4">
    <source>
        <dbReference type="ARBA" id="ARBA00022692"/>
    </source>
</evidence>
<evidence type="ECO:0000256" key="1">
    <source>
        <dbReference type="ARBA" id="ARBA00004651"/>
    </source>
</evidence>